<dbReference type="Gene3D" id="1.10.357.10">
    <property type="entry name" value="Tetracycline Repressor, domain 2"/>
    <property type="match status" value="1"/>
</dbReference>
<sequence>MTHTYSICARLQNFTNATYTTNMDATTNPTHHLTPSHRSITPETEGLRERKKRETRARIHRSAIELAHQHGLESLTIEAIAAQADVSPRTLFNYYRSKEAAILGISSDITERIITALQQQPVTYPPLTALRNALRPLIDIPHLDDEFHTKRRRILTQYPELATTSMNLVVETEKALTQALIPRLAHSEKDSSEVEIHMRAALLAITAVGVTRATWVTRAHHDLSLQSAIDTFERGFDSLRSGLDTTTKNTEATTEPEPPHPHTQATPPSQ</sequence>
<dbReference type="InterPro" id="IPR050109">
    <property type="entry name" value="HTH-type_TetR-like_transc_reg"/>
</dbReference>
<evidence type="ECO:0000256" key="5">
    <source>
        <dbReference type="SAM" id="MobiDB-lite"/>
    </source>
</evidence>
<feature type="compositionally biased region" description="Low complexity" evidence="5">
    <location>
        <begin position="245"/>
        <end position="255"/>
    </location>
</feature>
<evidence type="ECO:0000313" key="7">
    <source>
        <dbReference type="EMBL" id="STD05739.1"/>
    </source>
</evidence>
<feature type="domain" description="HTH tetR-type" evidence="6">
    <location>
        <begin position="53"/>
        <end position="113"/>
    </location>
</feature>
<feature type="region of interest" description="Disordered" evidence="5">
    <location>
        <begin position="26"/>
        <end position="54"/>
    </location>
</feature>
<dbReference type="Pfam" id="PF00440">
    <property type="entry name" value="TetR_N"/>
    <property type="match status" value="1"/>
</dbReference>
<feature type="region of interest" description="Disordered" evidence="5">
    <location>
        <begin position="240"/>
        <end position="270"/>
    </location>
</feature>
<evidence type="ECO:0000256" key="1">
    <source>
        <dbReference type="ARBA" id="ARBA00023015"/>
    </source>
</evidence>
<accession>A0AA46BLW7</accession>
<dbReference type="Proteomes" id="UP000254118">
    <property type="component" value="Unassembled WGS sequence"/>
</dbReference>
<gene>
    <name evidence="7" type="ORF">NCTC7915_00481</name>
</gene>
<dbReference type="AlphaFoldDB" id="A0AA46BLW7"/>
<comment type="caution">
    <text evidence="7">The sequence shown here is derived from an EMBL/GenBank/DDBJ whole genome shotgun (WGS) entry which is preliminary data.</text>
</comment>
<name>A0AA46BLW7_9MICO</name>
<evidence type="ECO:0000256" key="4">
    <source>
        <dbReference type="PROSITE-ProRule" id="PRU00335"/>
    </source>
</evidence>
<proteinExistence type="predicted"/>
<keyword evidence="3" id="KW-0804">Transcription</keyword>
<dbReference type="PANTHER" id="PTHR30055:SF238">
    <property type="entry name" value="MYCOFACTOCIN BIOSYNTHESIS TRANSCRIPTIONAL REGULATOR MFTR-RELATED"/>
    <property type="match status" value="1"/>
</dbReference>
<feature type="DNA-binding region" description="H-T-H motif" evidence="4">
    <location>
        <begin position="76"/>
        <end position="95"/>
    </location>
</feature>
<dbReference type="InterPro" id="IPR001647">
    <property type="entry name" value="HTH_TetR"/>
</dbReference>
<dbReference type="PANTHER" id="PTHR30055">
    <property type="entry name" value="HTH-TYPE TRANSCRIPTIONAL REGULATOR RUTR"/>
    <property type="match status" value="1"/>
</dbReference>
<evidence type="ECO:0000259" key="6">
    <source>
        <dbReference type="PROSITE" id="PS50977"/>
    </source>
</evidence>
<evidence type="ECO:0000256" key="3">
    <source>
        <dbReference type="ARBA" id="ARBA00023163"/>
    </source>
</evidence>
<dbReference type="PROSITE" id="PS50977">
    <property type="entry name" value="HTH_TETR_2"/>
    <property type="match status" value="1"/>
</dbReference>
<dbReference type="GO" id="GO:0003700">
    <property type="term" value="F:DNA-binding transcription factor activity"/>
    <property type="evidence" value="ECO:0007669"/>
    <property type="project" value="TreeGrafter"/>
</dbReference>
<reference evidence="7 8" key="1">
    <citation type="submission" date="2018-06" db="EMBL/GenBank/DDBJ databases">
        <authorList>
            <consortium name="Pathogen Informatics"/>
            <person name="Doyle S."/>
        </authorList>
    </citation>
    <scope>NUCLEOTIDE SEQUENCE [LARGE SCALE GENOMIC DNA]</scope>
    <source>
        <strain evidence="7 8">NCTC7915</strain>
    </source>
</reference>
<evidence type="ECO:0000256" key="2">
    <source>
        <dbReference type="ARBA" id="ARBA00023125"/>
    </source>
</evidence>
<dbReference type="InterPro" id="IPR009057">
    <property type="entry name" value="Homeodomain-like_sf"/>
</dbReference>
<dbReference type="GO" id="GO:0000976">
    <property type="term" value="F:transcription cis-regulatory region binding"/>
    <property type="evidence" value="ECO:0007669"/>
    <property type="project" value="TreeGrafter"/>
</dbReference>
<dbReference type="SUPFAM" id="SSF46689">
    <property type="entry name" value="Homeodomain-like"/>
    <property type="match status" value="1"/>
</dbReference>
<dbReference type="Pfam" id="PF17754">
    <property type="entry name" value="TetR_C_14"/>
    <property type="match status" value="1"/>
</dbReference>
<keyword evidence="2 4" id="KW-0238">DNA-binding</keyword>
<organism evidence="7 8">
    <name type="scientific">Dermatophilus congolensis</name>
    <dbReference type="NCBI Taxonomy" id="1863"/>
    <lineage>
        <taxon>Bacteria</taxon>
        <taxon>Bacillati</taxon>
        <taxon>Actinomycetota</taxon>
        <taxon>Actinomycetes</taxon>
        <taxon>Micrococcales</taxon>
        <taxon>Dermatophilaceae</taxon>
        <taxon>Dermatophilus</taxon>
    </lineage>
</organism>
<feature type="compositionally biased region" description="Polar residues" evidence="5">
    <location>
        <begin position="26"/>
        <end position="42"/>
    </location>
</feature>
<dbReference type="EMBL" id="UFYA01000001">
    <property type="protein sequence ID" value="STD05739.1"/>
    <property type="molecule type" value="Genomic_DNA"/>
</dbReference>
<evidence type="ECO:0000313" key="8">
    <source>
        <dbReference type="Proteomes" id="UP000254118"/>
    </source>
</evidence>
<keyword evidence="1" id="KW-0805">Transcription regulation</keyword>
<dbReference type="Gene3D" id="1.10.10.60">
    <property type="entry name" value="Homeodomain-like"/>
    <property type="match status" value="1"/>
</dbReference>
<protein>
    <submittedName>
        <fullName evidence="7">HTH-type transcriptional regulator RutR</fullName>
    </submittedName>
</protein>
<dbReference type="InterPro" id="IPR041347">
    <property type="entry name" value="MftR_C"/>
</dbReference>